<keyword evidence="6 7" id="KW-0119">Carbohydrate metabolism</keyword>
<name>A0A538TXI9_UNCEI</name>
<evidence type="ECO:0000259" key="9">
    <source>
        <dbReference type="Pfam" id="PF02781"/>
    </source>
</evidence>
<feature type="binding site" evidence="7">
    <location>
        <position position="257"/>
    </location>
    <ligand>
        <name>substrate</name>
    </ligand>
</feature>
<evidence type="ECO:0000313" key="11">
    <source>
        <dbReference type="Proteomes" id="UP000316609"/>
    </source>
</evidence>
<dbReference type="SUPFAM" id="SSF55347">
    <property type="entry name" value="Glyceraldehyde-3-phosphate dehydrogenase-like, C-terminal domain"/>
    <property type="match status" value="1"/>
</dbReference>
<evidence type="ECO:0000256" key="4">
    <source>
        <dbReference type="ARBA" id="ARBA00022857"/>
    </source>
</evidence>
<dbReference type="HAMAP" id="MF_00966">
    <property type="entry name" value="G6PD"/>
    <property type="match status" value="1"/>
</dbReference>
<feature type="binding site" evidence="7">
    <location>
        <begin position="104"/>
        <end position="105"/>
    </location>
    <ligand>
        <name>NADP(+)</name>
        <dbReference type="ChEBI" id="CHEBI:58349"/>
    </ligand>
</feature>
<evidence type="ECO:0000256" key="2">
    <source>
        <dbReference type="ARBA" id="ARBA00009975"/>
    </source>
</evidence>
<dbReference type="PANTHER" id="PTHR23429:SF0">
    <property type="entry name" value="GLUCOSE-6-PHOSPHATE 1-DEHYDROGENASE"/>
    <property type="match status" value="1"/>
</dbReference>
<keyword evidence="3 7" id="KW-0313">Glucose metabolism</keyword>
<dbReference type="InterPro" id="IPR022674">
    <property type="entry name" value="G6P_DH_NAD-bd"/>
</dbReference>
<evidence type="ECO:0000256" key="6">
    <source>
        <dbReference type="ARBA" id="ARBA00023277"/>
    </source>
</evidence>
<dbReference type="Pfam" id="PF00479">
    <property type="entry name" value="G6PD_N"/>
    <property type="match status" value="1"/>
</dbReference>
<dbReference type="GO" id="GO:0005829">
    <property type="term" value="C:cytosol"/>
    <property type="evidence" value="ECO:0007669"/>
    <property type="project" value="TreeGrafter"/>
</dbReference>
<feature type="binding site" evidence="7">
    <location>
        <position position="170"/>
    </location>
    <ligand>
        <name>NADP(+)</name>
        <dbReference type="ChEBI" id="CHEBI:58349"/>
    </ligand>
</feature>
<dbReference type="Gene3D" id="3.40.50.720">
    <property type="entry name" value="NAD(P)-binding Rossmann-like Domain"/>
    <property type="match status" value="1"/>
</dbReference>
<dbReference type="EMBL" id="VBOY01000011">
    <property type="protein sequence ID" value="TMQ68355.1"/>
    <property type="molecule type" value="Genomic_DNA"/>
</dbReference>
<keyword evidence="5 7" id="KW-0560">Oxidoreductase</keyword>
<dbReference type="PANTHER" id="PTHR23429">
    <property type="entry name" value="GLUCOSE-6-PHOSPHATE 1-DEHYDROGENASE G6PD"/>
    <property type="match status" value="1"/>
</dbReference>
<dbReference type="InterPro" id="IPR022675">
    <property type="entry name" value="G6P_DH_C"/>
</dbReference>
<feature type="domain" description="Glucose-6-phosphate dehydrogenase NAD-binding" evidence="8">
    <location>
        <begin position="25"/>
        <end position="209"/>
    </location>
</feature>
<dbReference type="InterPro" id="IPR036291">
    <property type="entry name" value="NAD(P)-bd_dom_sf"/>
</dbReference>
<dbReference type="PIRSF" id="PIRSF000110">
    <property type="entry name" value="G6PD"/>
    <property type="match status" value="1"/>
</dbReference>
<dbReference type="GO" id="GO:0050661">
    <property type="term" value="F:NADP binding"/>
    <property type="evidence" value="ECO:0007669"/>
    <property type="project" value="UniProtKB-UniRule"/>
</dbReference>
<comment type="caution">
    <text evidence="10">The sequence shown here is derived from an EMBL/GenBank/DDBJ whole genome shotgun (WGS) entry which is preliminary data.</text>
</comment>
<dbReference type="InterPro" id="IPR019796">
    <property type="entry name" value="G6P_DH_AS"/>
</dbReference>
<evidence type="ECO:0000313" key="10">
    <source>
        <dbReference type="EMBL" id="TMQ68355.1"/>
    </source>
</evidence>
<comment type="function">
    <text evidence="7">Catalyzes the oxidation of glucose 6-phosphate to 6-phosphogluconolactone.</text>
</comment>
<evidence type="ECO:0000259" key="8">
    <source>
        <dbReference type="Pfam" id="PF00479"/>
    </source>
</evidence>
<comment type="caution">
    <text evidence="7">Lacks conserved residue(s) required for the propagation of feature annotation.</text>
</comment>
<dbReference type="EC" id="1.1.1.49" evidence="7"/>
<comment type="similarity">
    <text evidence="2 7">Belongs to the glucose-6-phosphate dehydrogenase family.</text>
</comment>
<dbReference type="GO" id="GO:0004345">
    <property type="term" value="F:glucose-6-phosphate dehydrogenase activity"/>
    <property type="evidence" value="ECO:0007669"/>
    <property type="project" value="UniProtKB-UniRule"/>
</dbReference>
<dbReference type="InterPro" id="IPR001282">
    <property type="entry name" value="G6P_DH"/>
</dbReference>
<dbReference type="SUPFAM" id="SSF51735">
    <property type="entry name" value="NAD(P)-binding Rossmann-fold domains"/>
    <property type="match status" value="1"/>
</dbReference>
<accession>A0A538TXI9</accession>
<dbReference type="AlphaFoldDB" id="A0A538TXI9"/>
<feature type="active site" description="Proton acceptor" evidence="7">
    <location>
        <position position="262"/>
    </location>
</feature>
<dbReference type="GO" id="GO:0009051">
    <property type="term" value="P:pentose-phosphate shunt, oxidative branch"/>
    <property type="evidence" value="ECO:0007669"/>
    <property type="project" value="TreeGrafter"/>
</dbReference>
<evidence type="ECO:0000256" key="5">
    <source>
        <dbReference type="ARBA" id="ARBA00023002"/>
    </source>
</evidence>
<evidence type="ECO:0000256" key="1">
    <source>
        <dbReference type="ARBA" id="ARBA00004937"/>
    </source>
</evidence>
<proteinExistence type="inferred from homology"/>
<dbReference type="NCBIfam" id="TIGR00871">
    <property type="entry name" value="zwf"/>
    <property type="match status" value="1"/>
</dbReference>
<feature type="binding site" evidence="7">
    <location>
        <position position="62"/>
    </location>
    <ligand>
        <name>NADP(+)</name>
        <dbReference type="ChEBI" id="CHEBI:58349"/>
    </ligand>
</feature>
<evidence type="ECO:0000256" key="3">
    <source>
        <dbReference type="ARBA" id="ARBA00022526"/>
    </source>
</evidence>
<feature type="domain" description="Glucose-6-phosphate dehydrogenase C-terminal" evidence="9">
    <location>
        <begin position="211"/>
        <end position="501"/>
    </location>
</feature>
<feature type="binding site" evidence="7">
    <location>
        <position position="204"/>
    </location>
    <ligand>
        <name>substrate</name>
    </ligand>
</feature>
<protein>
    <recommendedName>
        <fullName evidence="7">Glucose-6-phosphate 1-dehydrogenase</fullName>
        <shortName evidence="7">G6PD</shortName>
        <ecNumber evidence="7">1.1.1.49</ecNumber>
    </recommendedName>
</protein>
<feature type="binding site" evidence="7">
    <location>
        <position position="238"/>
    </location>
    <ligand>
        <name>substrate</name>
    </ligand>
</feature>
<feature type="binding site" evidence="7">
    <location>
        <position position="352"/>
    </location>
    <ligand>
        <name>substrate</name>
    </ligand>
</feature>
<dbReference type="Proteomes" id="UP000316609">
    <property type="component" value="Unassembled WGS sequence"/>
</dbReference>
<dbReference type="Pfam" id="PF02781">
    <property type="entry name" value="G6PD_C"/>
    <property type="match status" value="1"/>
</dbReference>
<dbReference type="UniPathway" id="UPA00115">
    <property type="reaction ID" value="UER00408"/>
</dbReference>
<evidence type="ECO:0000256" key="7">
    <source>
        <dbReference type="HAMAP-Rule" id="MF_00966"/>
    </source>
</evidence>
<reference evidence="10 11" key="1">
    <citation type="journal article" date="2019" name="Nat. Microbiol.">
        <title>Mediterranean grassland soil C-N compound turnover is dependent on rainfall and depth, and is mediated by genomically divergent microorganisms.</title>
        <authorList>
            <person name="Diamond S."/>
            <person name="Andeer P.F."/>
            <person name="Li Z."/>
            <person name="Crits-Christoph A."/>
            <person name="Burstein D."/>
            <person name="Anantharaman K."/>
            <person name="Lane K.R."/>
            <person name="Thomas B.C."/>
            <person name="Pan C."/>
            <person name="Northen T.R."/>
            <person name="Banfield J.F."/>
        </authorList>
    </citation>
    <scope>NUCLEOTIDE SEQUENCE [LARGE SCALE GENOMIC DNA]</scope>
    <source>
        <strain evidence="10">WS_8</strain>
    </source>
</reference>
<comment type="pathway">
    <text evidence="1 7">Carbohydrate degradation; pentose phosphate pathway; D-ribulose 5-phosphate from D-glucose 6-phosphate (oxidative stage): step 1/3.</text>
</comment>
<dbReference type="GO" id="GO:0006006">
    <property type="term" value="P:glucose metabolic process"/>
    <property type="evidence" value="ECO:0007669"/>
    <property type="project" value="UniProtKB-KW"/>
</dbReference>
<keyword evidence="4 7" id="KW-0521">NADP</keyword>
<dbReference type="PROSITE" id="PS00069">
    <property type="entry name" value="G6P_DEHYDROGENASE"/>
    <property type="match status" value="1"/>
</dbReference>
<comment type="catalytic activity">
    <reaction evidence="7">
        <text>D-glucose 6-phosphate + NADP(+) = 6-phospho-D-glucono-1,5-lactone + NADPH + H(+)</text>
        <dbReference type="Rhea" id="RHEA:15841"/>
        <dbReference type="ChEBI" id="CHEBI:15378"/>
        <dbReference type="ChEBI" id="CHEBI:57783"/>
        <dbReference type="ChEBI" id="CHEBI:57955"/>
        <dbReference type="ChEBI" id="CHEBI:58349"/>
        <dbReference type="ChEBI" id="CHEBI:61548"/>
        <dbReference type="EC" id="1.1.1.49"/>
    </reaction>
</comment>
<sequence>MATRVAAIPPSAPTRRVQTPPCTLVVFGAGGDLSRRKLLPALYNLAMGGTLPDRFALLGVARRGLTNEAFREEMRAAVSEFSRRRLDPELWRRFAEGVDYVSGDFEDGASFERVSARLQQLDHRFGLEGNRLFYLATPPTEFGTILRGLKRAGLIHPPGAGPWSRVILEKPFGRDLESARSLNRLAAEVLDESQIFRIDHYLGKETVQNILVLRFANSIFEPLWNRKYVDYVEICALETVGVGTRGKFYDQTGVLRDIVQNHLLEVLALTAMEPPTTGGADDIRSEKLKVLNALRDPWSDTIRRDVVLGQYRGYREEPGVAPDSMVPTYAALRVFVDNWRWQGVPFYLRTGKKLKKRATEVSVHLQPIPLSLFGRPDVCEFVKPNVLTLRIQPDEGIQLEFASKVPGDDFMVGALTMDMKYTEAFGGEPPEAYERLLLDAMRGDATLFSRRDWVETSWGWIDPIVRYFEEHAAGPFPNYEPGSWGPAHCDEWMRGEHRTWREP</sequence>
<dbReference type="PRINTS" id="PR00079">
    <property type="entry name" value="G6PDHDRGNASE"/>
</dbReference>
<gene>
    <name evidence="7 10" type="primary">zwf</name>
    <name evidence="10" type="ORF">E6K78_01470</name>
</gene>
<dbReference type="Gene3D" id="3.30.360.10">
    <property type="entry name" value="Dihydrodipicolinate Reductase, domain 2"/>
    <property type="match status" value="1"/>
</dbReference>
<feature type="binding site" evidence="7">
    <location>
        <position position="200"/>
    </location>
    <ligand>
        <name>substrate</name>
    </ligand>
</feature>
<organism evidence="10 11">
    <name type="scientific">Eiseniibacteriota bacterium</name>
    <dbReference type="NCBI Taxonomy" id="2212470"/>
    <lineage>
        <taxon>Bacteria</taxon>
        <taxon>Candidatus Eiseniibacteriota</taxon>
    </lineage>
</organism>